<dbReference type="EMBL" id="BRXZ01007702">
    <property type="protein sequence ID" value="GMI32466.1"/>
    <property type="molecule type" value="Genomic_DNA"/>
</dbReference>
<comment type="caution">
    <text evidence="2">The sequence shown here is derived from an EMBL/GenBank/DDBJ whole genome shotgun (WGS) entry which is preliminary data.</text>
</comment>
<accession>A0A9W7G4T3</accession>
<dbReference type="InterPro" id="IPR029035">
    <property type="entry name" value="DHS-like_NAD/FAD-binding_dom"/>
</dbReference>
<feature type="compositionally biased region" description="Pro residues" evidence="1">
    <location>
        <begin position="127"/>
        <end position="136"/>
    </location>
</feature>
<keyword evidence="3" id="KW-1185">Reference proteome</keyword>
<dbReference type="OrthoDB" id="196605at2759"/>
<dbReference type="Proteomes" id="UP001165082">
    <property type="component" value="Unassembled WGS sequence"/>
</dbReference>
<evidence type="ECO:0000313" key="3">
    <source>
        <dbReference type="Proteomes" id="UP001165082"/>
    </source>
</evidence>
<name>A0A9W7G4T3_9STRA</name>
<feature type="region of interest" description="Disordered" evidence="1">
    <location>
        <begin position="109"/>
        <end position="144"/>
    </location>
</feature>
<dbReference type="Pfam" id="PF13289">
    <property type="entry name" value="SIR2_2"/>
    <property type="match status" value="1"/>
</dbReference>
<proteinExistence type="predicted"/>
<dbReference type="AlphaFoldDB" id="A0A9W7G4T3"/>
<organism evidence="2 3">
    <name type="scientific">Triparma retinervis</name>
    <dbReference type="NCBI Taxonomy" id="2557542"/>
    <lineage>
        <taxon>Eukaryota</taxon>
        <taxon>Sar</taxon>
        <taxon>Stramenopiles</taxon>
        <taxon>Ochrophyta</taxon>
        <taxon>Bolidophyceae</taxon>
        <taxon>Parmales</taxon>
        <taxon>Triparmaceae</taxon>
        <taxon>Triparma</taxon>
    </lineage>
</organism>
<reference evidence="2" key="1">
    <citation type="submission" date="2022-07" db="EMBL/GenBank/DDBJ databases">
        <title>Genome analysis of Parmales, a sister group of diatoms, reveals the evolutionary specialization of diatoms from phago-mixotrophs to photoautotrophs.</title>
        <authorList>
            <person name="Ban H."/>
            <person name="Sato S."/>
            <person name="Yoshikawa S."/>
            <person name="Kazumasa Y."/>
            <person name="Nakamura Y."/>
            <person name="Ichinomiya M."/>
            <person name="Saitoh K."/>
            <person name="Sato N."/>
            <person name="Blanc-Mathieu R."/>
            <person name="Endo H."/>
            <person name="Kuwata A."/>
            <person name="Ogata H."/>
        </authorList>
    </citation>
    <scope>NUCLEOTIDE SEQUENCE</scope>
</reference>
<evidence type="ECO:0000256" key="1">
    <source>
        <dbReference type="SAM" id="MobiDB-lite"/>
    </source>
</evidence>
<evidence type="ECO:0000313" key="2">
    <source>
        <dbReference type="EMBL" id="GMI32466.1"/>
    </source>
</evidence>
<evidence type="ECO:0008006" key="4">
    <source>
        <dbReference type="Google" id="ProtNLM"/>
    </source>
</evidence>
<dbReference type="SUPFAM" id="SSF52467">
    <property type="entry name" value="DHS-like NAD/FAD-binding domain"/>
    <property type="match status" value="1"/>
</dbReference>
<gene>
    <name evidence="2" type="ORF">TrRE_jg238</name>
</gene>
<sequence length="585" mass="65481">MPDPDKEQNLKKNPHSTPDIGVGARYQEVFVDLVSMKACLHSRHSQYVLDPRFHNMLTEEDRAFKEQMFGFLNTLTPEATRSPAFETLKNHLREYGYDERYNERQQFVNSLKRHRKPSSDKPTASFSPPPSPPPPSTTTTSPKMPFPTPTFGHVFVANNSVCDMYCDAFLCPCDIGSSTLHGDVRTRVPAGTIHTQFRRRLRDEREAFFKEIYPTNSRSDLVAENNVLGEVGFQSWKVSKEEHLDLLRTTVTSYLSSTLKLLRDKNVKPLAYRKRYLLALPVLGTGFGNAGDITGEVLKMLLAECCEAVKVNDDLDVCIVCADQGSFTHCMSVRRKMMKADGSLWPSFDVLSNERWKQAKDLAILAARGELSLFVGAGTSIASGGLSWIALLKKIESDFRTPKLWDGRAGLTGVELLVADDLEELCEKEEDKNGKKLSLKKRIVELTDRPFPSLLMCLLASLRTKATITQNYDTQAETALQNVNISQREGKLSVIPYKPIKGAKSWVLKMHGCVTAVDDIVITSSDFETFESSKMKALQGLVQSQLMTSHILIVGFSMNDPNYLRIIAEVRAALEGVEAAEFSFS</sequence>
<protein>
    <recommendedName>
        <fullName evidence="4">SIR2-like domain-containing protein</fullName>
    </recommendedName>
</protein>